<organism evidence="1 2">
    <name type="scientific">Cronobacter phage JC01</name>
    <dbReference type="NCBI Taxonomy" id="2729575"/>
    <lineage>
        <taxon>Viruses</taxon>
        <taxon>Duplodnaviria</taxon>
        <taxon>Heunggongvirae</taxon>
        <taxon>Uroviricota</taxon>
        <taxon>Caudoviricetes</taxon>
        <taxon>Casjensviridae</taxon>
        <taxon>Jacunavirus</taxon>
        <taxon>Jacunavirus JC01</taxon>
    </lineage>
</organism>
<proteinExistence type="predicted"/>
<dbReference type="EMBL" id="MT330372">
    <property type="protein sequence ID" value="QJI52290.1"/>
    <property type="molecule type" value="Genomic_DNA"/>
</dbReference>
<protein>
    <submittedName>
        <fullName evidence="1">Uncharacterized protein</fullName>
    </submittedName>
</protein>
<dbReference type="GeneID" id="62681183"/>
<name>A0A6M3YKH1_9CAUD</name>
<keyword evidence="2" id="KW-1185">Reference proteome</keyword>
<reference evidence="1 2" key="1">
    <citation type="submission" date="2020-04" db="EMBL/GenBank/DDBJ databases">
        <title>Characterization and complete genome analysis of a novel phage JC01 infecting Cronobacter sakazakii.</title>
        <authorList>
            <person name="Jiang J."/>
            <person name="Zhao C."/>
            <person name="Tie D."/>
            <person name="Li Z."/>
        </authorList>
    </citation>
    <scope>NUCLEOTIDE SEQUENCE [LARGE SCALE GENOMIC DNA]</scope>
</reference>
<dbReference type="KEGG" id="vg:62681183"/>
<dbReference type="Proteomes" id="UP000502753">
    <property type="component" value="Segment"/>
</dbReference>
<dbReference type="RefSeq" id="YP_009998592.1">
    <property type="nucleotide sequence ID" value="NC_052989.1"/>
</dbReference>
<evidence type="ECO:0000313" key="1">
    <source>
        <dbReference type="EMBL" id="QJI52290.1"/>
    </source>
</evidence>
<evidence type="ECO:0000313" key="2">
    <source>
        <dbReference type="Proteomes" id="UP000502753"/>
    </source>
</evidence>
<sequence>MKNIPPRFSFEVKDGDVGAFAESIADAIREQHARKISNILIKVMRESRRLYPGASFNTVFEKNGAESKYSVVMNGSEVMGCLTVSLRHDELVYSLSCKKSFNLTAEDLK</sequence>
<accession>A0A6M3YKH1</accession>